<proteinExistence type="predicted"/>
<reference evidence="1" key="1">
    <citation type="submission" date="2014-09" db="EMBL/GenBank/DDBJ databases">
        <authorList>
            <person name="Magalhaes I.L.F."/>
            <person name="Oliveira U."/>
            <person name="Santos F.R."/>
            <person name="Vidigal T.H.D.A."/>
            <person name="Brescovit A.D."/>
            <person name="Santos A.J."/>
        </authorList>
    </citation>
    <scope>NUCLEOTIDE SEQUENCE</scope>
    <source>
        <tissue evidence="1">Shoot tissue taken approximately 20 cm above the soil surface</tissue>
    </source>
</reference>
<name>A0A0A8YCB2_ARUDO</name>
<evidence type="ECO:0000313" key="1">
    <source>
        <dbReference type="EMBL" id="JAD23063.1"/>
    </source>
</evidence>
<accession>A0A0A8YCB2</accession>
<sequence>MYYLLVKAMSAEACSAFSFLI</sequence>
<dbReference type="EMBL" id="GBRH01274832">
    <property type="protein sequence ID" value="JAD23063.1"/>
    <property type="molecule type" value="Transcribed_RNA"/>
</dbReference>
<organism evidence="1">
    <name type="scientific">Arundo donax</name>
    <name type="common">Giant reed</name>
    <name type="synonym">Donax arundinaceus</name>
    <dbReference type="NCBI Taxonomy" id="35708"/>
    <lineage>
        <taxon>Eukaryota</taxon>
        <taxon>Viridiplantae</taxon>
        <taxon>Streptophyta</taxon>
        <taxon>Embryophyta</taxon>
        <taxon>Tracheophyta</taxon>
        <taxon>Spermatophyta</taxon>
        <taxon>Magnoliopsida</taxon>
        <taxon>Liliopsida</taxon>
        <taxon>Poales</taxon>
        <taxon>Poaceae</taxon>
        <taxon>PACMAD clade</taxon>
        <taxon>Arundinoideae</taxon>
        <taxon>Arundineae</taxon>
        <taxon>Arundo</taxon>
    </lineage>
</organism>
<dbReference type="AlphaFoldDB" id="A0A0A8YCB2"/>
<reference evidence="1" key="2">
    <citation type="journal article" date="2015" name="Data Brief">
        <title>Shoot transcriptome of the giant reed, Arundo donax.</title>
        <authorList>
            <person name="Barrero R.A."/>
            <person name="Guerrero F.D."/>
            <person name="Moolhuijzen P."/>
            <person name="Goolsby J.A."/>
            <person name="Tidwell J."/>
            <person name="Bellgard S.E."/>
            <person name="Bellgard M.I."/>
        </authorList>
    </citation>
    <scope>NUCLEOTIDE SEQUENCE</scope>
    <source>
        <tissue evidence="1">Shoot tissue taken approximately 20 cm above the soil surface</tissue>
    </source>
</reference>
<protein>
    <submittedName>
        <fullName evidence="1">Uncharacterized protein</fullName>
    </submittedName>
</protein>